<feature type="region of interest" description="Disordered" evidence="2">
    <location>
        <begin position="42"/>
        <end position="103"/>
    </location>
</feature>
<evidence type="ECO:0000313" key="4">
    <source>
        <dbReference type="Proteomes" id="UP001244341"/>
    </source>
</evidence>
<evidence type="ECO:0000256" key="2">
    <source>
        <dbReference type="SAM" id="MobiDB-lite"/>
    </source>
</evidence>
<keyword evidence="4" id="KW-1185">Reference proteome</keyword>
<sequence>MLLTGNASKLVALRTPYVCVKSLGCVAARNRISRPLLAAPGSGRHVHRVFGGGSSSRPLSVPASATTRGVTGVEQGTSSDSSSSRLPQQQQQQQQQQTAAWAQAQQWRQQAGMTGQAVPAAAAAAAAPGSGVAAVPTLDHSSTIPLHLDGDAVKDASGNVLLQQLSSLASLNVRESQHGALVFGAASQHGPACCWDLTVGKLKFSRYLACARNKLWWMTPEWGSSLHTLPPETQFLLLQLDESSSSSGEQRYALLLPLIDGDFRGTLRPNR</sequence>
<dbReference type="Proteomes" id="UP001244341">
    <property type="component" value="Chromosome 11b"/>
</dbReference>
<name>A0ABY8UG74_TETOB</name>
<evidence type="ECO:0000313" key="3">
    <source>
        <dbReference type="EMBL" id="WIA20165.1"/>
    </source>
</evidence>
<accession>A0ABY8UG74</accession>
<keyword evidence="1" id="KW-0119">Carbohydrate metabolism</keyword>
<dbReference type="InterPro" id="IPR008811">
    <property type="entry name" value="Glycosyl_hydrolases_36"/>
</dbReference>
<feature type="compositionally biased region" description="Polar residues" evidence="2">
    <location>
        <begin position="55"/>
        <end position="87"/>
    </location>
</feature>
<feature type="compositionally biased region" description="Low complexity" evidence="2">
    <location>
        <begin position="88"/>
        <end position="103"/>
    </location>
</feature>
<proteinExistence type="predicted"/>
<organism evidence="3 4">
    <name type="scientific">Tetradesmus obliquus</name>
    <name type="common">Green alga</name>
    <name type="synonym">Acutodesmus obliquus</name>
    <dbReference type="NCBI Taxonomy" id="3088"/>
    <lineage>
        <taxon>Eukaryota</taxon>
        <taxon>Viridiplantae</taxon>
        <taxon>Chlorophyta</taxon>
        <taxon>core chlorophytes</taxon>
        <taxon>Chlorophyceae</taxon>
        <taxon>CS clade</taxon>
        <taxon>Sphaeropleales</taxon>
        <taxon>Scenedesmaceae</taxon>
        <taxon>Tetradesmus</taxon>
    </lineage>
</organism>
<evidence type="ECO:0000256" key="1">
    <source>
        <dbReference type="ARBA" id="ARBA00023277"/>
    </source>
</evidence>
<gene>
    <name evidence="3" type="ORF">OEZ85_006014</name>
</gene>
<dbReference type="Pfam" id="PF05691">
    <property type="entry name" value="Raffinose_syn"/>
    <property type="match status" value="1"/>
</dbReference>
<dbReference type="PANTHER" id="PTHR31268">
    <property type="match status" value="1"/>
</dbReference>
<protein>
    <submittedName>
        <fullName evidence="3">Uncharacterized protein</fullName>
    </submittedName>
</protein>
<reference evidence="3 4" key="1">
    <citation type="submission" date="2023-05" db="EMBL/GenBank/DDBJ databases">
        <title>A 100% complete, gapless, phased diploid assembly of the Scenedesmus obliquus UTEX 3031 genome.</title>
        <authorList>
            <person name="Biondi T.C."/>
            <person name="Hanschen E.R."/>
            <person name="Kwon T."/>
            <person name="Eng W."/>
            <person name="Kruse C.P.S."/>
            <person name="Koehler S.I."/>
            <person name="Kunde Y."/>
            <person name="Gleasner C.D."/>
            <person name="You Mak K.T."/>
            <person name="Polle J."/>
            <person name="Hovde B.T."/>
            <person name="Starkenburg S.R."/>
        </authorList>
    </citation>
    <scope>NUCLEOTIDE SEQUENCE [LARGE SCALE GENOMIC DNA]</scope>
    <source>
        <strain evidence="3 4">DOE0152z</strain>
    </source>
</reference>
<dbReference type="EMBL" id="CP126218">
    <property type="protein sequence ID" value="WIA20165.1"/>
    <property type="molecule type" value="Genomic_DNA"/>
</dbReference>
<dbReference type="PANTHER" id="PTHR31268:SF32">
    <property type="entry name" value="GALACTINOL--SUCROSE GALACTOSYLTRANSFERASE 2-RELATED"/>
    <property type="match status" value="1"/>
</dbReference>